<dbReference type="Gene3D" id="3.20.20.70">
    <property type="entry name" value="Aldolase class I"/>
    <property type="match status" value="1"/>
</dbReference>
<dbReference type="GO" id="GO:0046872">
    <property type="term" value="F:metal ion binding"/>
    <property type="evidence" value="ECO:0007669"/>
    <property type="project" value="UniProtKB-KW"/>
</dbReference>
<dbReference type="PANTHER" id="PTHR11228">
    <property type="entry name" value="RADICAL SAM DOMAIN PROTEIN"/>
    <property type="match status" value="1"/>
</dbReference>
<protein>
    <submittedName>
        <fullName evidence="8">Radical SAM superfamily protein</fullName>
    </submittedName>
</protein>
<evidence type="ECO:0000256" key="2">
    <source>
        <dbReference type="ARBA" id="ARBA00022485"/>
    </source>
</evidence>
<evidence type="ECO:0000313" key="9">
    <source>
        <dbReference type="Proteomes" id="UP000199652"/>
    </source>
</evidence>
<dbReference type="GO" id="GO:0003824">
    <property type="term" value="F:catalytic activity"/>
    <property type="evidence" value="ECO:0007669"/>
    <property type="project" value="InterPro"/>
</dbReference>
<dbReference type="InterPro" id="IPR058240">
    <property type="entry name" value="rSAM_sf"/>
</dbReference>
<evidence type="ECO:0000313" key="8">
    <source>
        <dbReference type="EMBL" id="SDX59798.1"/>
    </source>
</evidence>
<gene>
    <name evidence="8" type="ORF">SAMN04488579_10443</name>
</gene>
<evidence type="ECO:0000256" key="5">
    <source>
        <dbReference type="ARBA" id="ARBA00023004"/>
    </source>
</evidence>
<dbReference type="InterPro" id="IPR013785">
    <property type="entry name" value="Aldolase_TIM"/>
</dbReference>
<evidence type="ECO:0000256" key="1">
    <source>
        <dbReference type="ARBA" id="ARBA00001966"/>
    </source>
</evidence>
<dbReference type="STRING" id="1528.SAMN04488579_10443"/>
<dbReference type="AlphaFoldDB" id="A0A1H3D0Y6"/>
<comment type="cofactor">
    <cofactor evidence="1">
        <name>[4Fe-4S] cluster</name>
        <dbReference type="ChEBI" id="CHEBI:49883"/>
    </cofactor>
</comment>
<keyword evidence="2" id="KW-0004">4Fe-4S</keyword>
<dbReference type="SFLD" id="SFLDG01387">
    <property type="entry name" value="BtrN-like_SPASM_domain_contain"/>
    <property type="match status" value="1"/>
</dbReference>
<dbReference type="InterPro" id="IPR034391">
    <property type="entry name" value="AdoMet-like_SPASM_containing"/>
</dbReference>
<proteinExistence type="predicted"/>
<dbReference type="GO" id="GO:0051536">
    <property type="term" value="F:iron-sulfur cluster binding"/>
    <property type="evidence" value="ECO:0007669"/>
    <property type="project" value="UniProtKB-KW"/>
</dbReference>
<accession>A0A1H3D0Y6</accession>
<dbReference type="SFLD" id="SFLDS00029">
    <property type="entry name" value="Radical_SAM"/>
    <property type="match status" value="1"/>
</dbReference>
<evidence type="ECO:0000259" key="7">
    <source>
        <dbReference type="PROSITE" id="PS51918"/>
    </source>
</evidence>
<keyword evidence="4" id="KW-0479">Metal-binding</keyword>
<evidence type="ECO:0000256" key="3">
    <source>
        <dbReference type="ARBA" id="ARBA00022691"/>
    </source>
</evidence>
<keyword evidence="9" id="KW-1185">Reference proteome</keyword>
<dbReference type="PANTHER" id="PTHR11228:SF7">
    <property type="entry name" value="PQQA PEPTIDE CYCLASE"/>
    <property type="match status" value="1"/>
</dbReference>
<keyword evidence="3" id="KW-0949">S-adenosyl-L-methionine</keyword>
<dbReference type="CDD" id="cd01335">
    <property type="entry name" value="Radical_SAM"/>
    <property type="match status" value="1"/>
</dbReference>
<sequence>MEMNAQVKPRIDLHNREELKNVLPLRTPYIVHIDPCDTCNFHCKFCPSGNISLLKKTPGRGHGPMDFDLYKSLIDSMHDFKDKIQVIRLYKDGEPLLNPYFPDMVRYAKESGCCERVDTTTNASLLTPALSLKIIDAGLDRINISVEGINSAQYEDFSRYKLDYNAFVNNISFFYEHRKQCEMNIKINGDILTEAQEQQFYATFGNITDGIFVEHIIDYWPKFEQEQVAINKAVGLLGDEIKEVRVCPYVFYEMAINSDGSYGLCRFDWNHSMLLGRELGAYISPRRVWDSTLLWEFQNMFLRGERTTRTYLLCAKCGLLKQGAPEDIDEFSELLLERM</sequence>
<dbReference type="InterPro" id="IPR050377">
    <property type="entry name" value="Radical_SAM_PqqE_MftC-like"/>
</dbReference>
<organism evidence="8 9">
    <name type="scientific">Eubacterium barkeri</name>
    <name type="common">Clostridium barkeri</name>
    <dbReference type="NCBI Taxonomy" id="1528"/>
    <lineage>
        <taxon>Bacteria</taxon>
        <taxon>Bacillati</taxon>
        <taxon>Bacillota</taxon>
        <taxon>Clostridia</taxon>
        <taxon>Eubacteriales</taxon>
        <taxon>Eubacteriaceae</taxon>
        <taxon>Eubacterium</taxon>
    </lineage>
</organism>
<dbReference type="Proteomes" id="UP000199652">
    <property type="component" value="Unassembled WGS sequence"/>
</dbReference>
<dbReference type="Pfam" id="PF04055">
    <property type="entry name" value="Radical_SAM"/>
    <property type="match status" value="1"/>
</dbReference>
<dbReference type="EMBL" id="FNOU01000004">
    <property type="protein sequence ID" value="SDX59798.1"/>
    <property type="molecule type" value="Genomic_DNA"/>
</dbReference>
<dbReference type="SFLD" id="SFLDG01067">
    <property type="entry name" value="SPASM/twitch_domain_containing"/>
    <property type="match status" value="1"/>
</dbReference>
<dbReference type="InterPro" id="IPR007197">
    <property type="entry name" value="rSAM"/>
</dbReference>
<dbReference type="SUPFAM" id="SSF102114">
    <property type="entry name" value="Radical SAM enzymes"/>
    <property type="match status" value="1"/>
</dbReference>
<name>A0A1H3D0Y6_EUBBA</name>
<reference evidence="9" key="1">
    <citation type="submission" date="2016-10" db="EMBL/GenBank/DDBJ databases">
        <authorList>
            <person name="Varghese N."/>
            <person name="Submissions S."/>
        </authorList>
    </citation>
    <scope>NUCLEOTIDE SEQUENCE [LARGE SCALE GENOMIC DNA]</scope>
    <source>
        <strain evidence="9">VPI 5359</strain>
    </source>
</reference>
<dbReference type="PROSITE" id="PS51918">
    <property type="entry name" value="RADICAL_SAM"/>
    <property type="match status" value="1"/>
</dbReference>
<evidence type="ECO:0000256" key="4">
    <source>
        <dbReference type="ARBA" id="ARBA00022723"/>
    </source>
</evidence>
<keyword evidence="6" id="KW-0411">Iron-sulfur</keyword>
<dbReference type="RefSeq" id="WP_207647986.1">
    <property type="nucleotide sequence ID" value="NZ_FNOU01000004.1"/>
</dbReference>
<keyword evidence="5" id="KW-0408">Iron</keyword>
<feature type="domain" description="Radical SAM core" evidence="7">
    <location>
        <begin position="25"/>
        <end position="248"/>
    </location>
</feature>
<evidence type="ECO:0000256" key="6">
    <source>
        <dbReference type="ARBA" id="ARBA00023014"/>
    </source>
</evidence>